<evidence type="ECO:0000256" key="1">
    <source>
        <dbReference type="SAM" id="MobiDB-lite"/>
    </source>
</evidence>
<gene>
    <name evidence="2" type="ORF">LSAA_14759</name>
</gene>
<evidence type="ECO:0000313" key="2">
    <source>
        <dbReference type="EMBL" id="CAF3037857.1"/>
    </source>
</evidence>
<protein>
    <submittedName>
        <fullName evidence="2">(salmon louse) hypothetical protein</fullName>
    </submittedName>
</protein>
<name>A0A7R8D5R8_LEPSM</name>
<feature type="compositionally biased region" description="Polar residues" evidence="1">
    <location>
        <begin position="276"/>
        <end position="295"/>
    </location>
</feature>
<feature type="region of interest" description="Disordered" evidence="1">
    <location>
        <begin position="1"/>
        <end position="62"/>
    </location>
</feature>
<sequence>MSLKAGRPPKRPGDPRLTEEDGWLEEIANLMEEDEALSDSSNSMRQGEGLQGPSNLMGEDAEFQGPSRDLEIELKKRIELYCSENIENCSDNWFCKKVCRKKEDKNEEPHASYQSSTDWDYRDISNSPHDEKITKKAPCSEIKHPSAKKRCMVQFQSKRTMYARSKIPALPITNKAIEWIPNLFKLIVKIIILIAKAIKPKVNKYRSIEKMSDVMENSDPPGPSEELLSSECKTCVQEKCRPIHCVINCVDVCEGESILKKWKGLKHLPLEDENSSGEAKSSSIQPPLKKPSNNDGVKKEKMRPPVIERKLNSKSSGMMPYFTSKKKSSYCPQSFIKRDKLL</sequence>
<accession>A0A7R8D5R8</accession>
<organism evidence="2 3">
    <name type="scientific">Lepeophtheirus salmonis</name>
    <name type="common">Salmon louse</name>
    <name type="synonym">Caligus salmonis</name>
    <dbReference type="NCBI Taxonomy" id="72036"/>
    <lineage>
        <taxon>Eukaryota</taxon>
        <taxon>Metazoa</taxon>
        <taxon>Ecdysozoa</taxon>
        <taxon>Arthropoda</taxon>
        <taxon>Crustacea</taxon>
        <taxon>Multicrustacea</taxon>
        <taxon>Hexanauplia</taxon>
        <taxon>Copepoda</taxon>
        <taxon>Siphonostomatoida</taxon>
        <taxon>Caligidae</taxon>
        <taxon>Lepeophtheirus</taxon>
    </lineage>
</organism>
<feature type="compositionally biased region" description="Basic and acidic residues" evidence="1">
    <location>
        <begin position="296"/>
        <end position="311"/>
    </location>
</feature>
<proteinExistence type="predicted"/>
<dbReference type="Proteomes" id="UP000675881">
    <property type="component" value="Chromosome 9"/>
</dbReference>
<feature type="region of interest" description="Disordered" evidence="1">
    <location>
        <begin position="271"/>
        <end position="330"/>
    </location>
</feature>
<dbReference type="EMBL" id="HG994588">
    <property type="protein sequence ID" value="CAF3037857.1"/>
    <property type="molecule type" value="Genomic_DNA"/>
</dbReference>
<dbReference type="AlphaFoldDB" id="A0A7R8D5R8"/>
<evidence type="ECO:0000313" key="3">
    <source>
        <dbReference type="Proteomes" id="UP000675881"/>
    </source>
</evidence>
<reference evidence="2" key="1">
    <citation type="submission" date="2021-02" db="EMBL/GenBank/DDBJ databases">
        <authorList>
            <person name="Bekaert M."/>
        </authorList>
    </citation>
    <scope>NUCLEOTIDE SEQUENCE</scope>
    <source>
        <strain evidence="2">IoA-00</strain>
    </source>
</reference>
<keyword evidence="3" id="KW-1185">Reference proteome</keyword>